<protein>
    <submittedName>
        <fullName evidence="2">Uncharacterized protein</fullName>
    </submittedName>
</protein>
<dbReference type="Proteomes" id="UP001233999">
    <property type="component" value="Unassembled WGS sequence"/>
</dbReference>
<gene>
    <name evidence="2" type="ORF">L9F63_001950</name>
</gene>
<feature type="non-terminal residue" evidence="2">
    <location>
        <position position="1"/>
    </location>
</feature>
<organism evidence="2 3">
    <name type="scientific">Diploptera punctata</name>
    <name type="common">Pacific beetle cockroach</name>
    <dbReference type="NCBI Taxonomy" id="6984"/>
    <lineage>
        <taxon>Eukaryota</taxon>
        <taxon>Metazoa</taxon>
        <taxon>Ecdysozoa</taxon>
        <taxon>Arthropoda</taxon>
        <taxon>Hexapoda</taxon>
        <taxon>Insecta</taxon>
        <taxon>Pterygota</taxon>
        <taxon>Neoptera</taxon>
        <taxon>Polyneoptera</taxon>
        <taxon>Dictyoptera</taxon>
        <taxon>Blattodea</taxon>
        <taxon>Blaberoidea</taxon>
        <taxon>Blaberidae</taxon>
        <taxon>Diplopterinae</taxon>
        <taxon>Diploptera</taxon>
    </lineage>
</organism>
<name>A0AAD8A359_DIPPU</name>
<proteinExistence type="predicted"/>
<comment type="caution">
    <text evidence="2">The sequence shown here is derived from an EMBL/GenBank/DDBJ whole genome shotgun (WGS) entry which is preliminary data.</text>
</comment>
<evidence type="ECO:0000313" key="2">
    <source>
        <dbReference type="EMBL" id="KAJ9591513.1"/>
    </source>
</evidence>
<reference evidence="2" key="1">
    <citation type="journal article" date="2023" name="IScience">
        <title>Live-bearing cockroach genome reveals convergent evolutionary mechanisms linked to viviparity in insects and beyond.</title>
        <authorList>
            <person name="Fouks B."/>
            <person name="Harrison M.C."/>
            <person name="Mikhailova A.A."/>
            <person name="Marchal E."/>
            <person name="English S."/>
            <person name="Carruthers M."/>
            <person name="Jennings E.C."/>
            <person name="Chiamaka E.L."/>
            <person name="Frigard R.A."/>
            <person name="Pippel M."/>
            <person name="Attardo G.M."/>
            <person name="Benoit J.B."/>
            <person name="Bornberg-Bauer E."/>
            <person name="Tobe S.S."/>
        </authorList>
    </citation>
    <scope>NUCLEOTIDE SEQUENCE</scope>
    <source>
        <strain evidence="2">Stay&amp;Tobe</strain>
    </source>
</reference>
<reference evidence="2" key="2">
    <citation type="submission" date="2023-05" db="EMBL/GenBank/DDBJ databases">
        <authorList>
            <person name="Fouks B."/>
        </authorList>
    </citation>
    <scope>NUCLEOTIDE SEQUENCE</scope>
    <source>
        <strain evidence="2">Stay&amp;Tobe</strain>
        <tissue evidence="2">Testes</tissue>
    </source>
</reference>
<evidence type="ECO:0000313" key="3">
    <source>
        <dbReference type="Proteomes" id="UP001233999"/>
    </source>
</evidence>
<keyword evidence="1" id="KW-1133">Transmembrane helix</keyword>
<keyword evidence="1" id="KW-0812">Transmembrane</keyword>
<keyword evidence="1" id="KW-0472">Membrane</keyword>
<dbReference type="AlphaFoldDB" id="A0AAD8A359"/>
<feature type="transmembrane region" description="Helical" evidence="1">
    <location>
        <begin position="39"/>
        <end position="58"/>
    </location>
</feature>
<sequence length="79" mass="9704">TKLINLLLKYIRDKIMQQVALEILFISNYVSVCHDRMQVTYLLLILWNNLWTILLFPYDRIFEYPDQVDQILRALHMYR</sequence>
<evidence type="ECO:0000256" key="1">
    <source>
        <dbReference type="SAM" id="Phobius"/>
    </source>
</evidence>
<accession>A0AAD8A359</accession>
<feature type="non-terminal residue" evidence="2">
    <location>
        <position position="79"/>
    </location>
</feature>
<dbReference type="EMBL" id="JASPKZ010003865">
    <property type="protein sequence ID" value="KAJ9591513.1"/>
    <property type="molecule type" value="Genomic_DNA"/>
</dbReference>
<keyword evidence="3" id="KW-1185">Reference proteome</keyword>
<feature type="transmembrane region" description="Helical" evidence="1">
    <location>
        <begin position="15"/>
        <end position="32"/>
    </location>
</feature>